<dbReference type="SUPFAM" id="SSF51905">
    <property type="entry name" value="FAD/NAD(P)-binding domain"/>
    <property type="match status" value="1"/>
</dbReference>
<dbReference type="AlphaFoldDB" id="A0A2T0T018"/>
<accession>A0A2T0T018</accession>
<dbReference type="Gene3D" id="3.50.50.60">
    <property type="entry name" value="FAD/NAD(P)-binding domain"/>
    <property type="match status" value="1"/>
</dbReference>
<keyword evidence="5" id="KW-1185">Reference proteome</keyword>
<dbReference type="PRINTS" id="PR00420">
    <property type="entry name" value="RNGMNOXGNASE"/>
</dbReference>
<dbReference type="PANTHER" id="PTHR43476:SF3">
    <property type="entry name" value="FAD-BINDING MONOOXYGENASE"/>
    <property type="match status" value="1"/>
</dbReference>
<dbReference type="InterPro" id="IPR050631">
    <property type="entry name" value="PheA/TfdB_FAD_monoxygenase"/>
</dbReference>
<evidence type="ECO:0000313" key="5">
    <source>
        <dbReference type="Proteomes" id="UP000239494"/>
    </source>
</evidence>
<comment type="caution">
    <text evidence="4">The sequence shown here is derived from an EMBL/GenBank/DDBJ whole genome shotgun (WGS) entry which is preliminary data.</text>
</comment>
<dbReference type="OrthoDB" id="4141215at2"/>
<evidence type="ECO:0000313" key="4">
    <source>
        <dbReference type="EMBL" id="PRY39012.1"/>
    </source>
</evidence>
<dbReference type="EMBL" id="PVTF01000008">
    <property type="protein sequence ID" value="PRY39012.1"/>
    <property type="molecule type" value="Genomic_DNA"/>
</dbReference>
<keyword evidence="1" id="KW-0560">Oxidoreductase</keyword>
<feature type="compositionally biased region" description="Low complexity" evidence="2">
    <location>
        <begin position="316"/>
        <end position="327"/>
    </location>
</feature>
<dbReference type="GO" id="GO:0071949">
    <property type="term" value="F:FAD binding"/>
    <property type="evidence" value="ECO:0007669"/>
    <property type="project" value="InterPro"/>
</dbReference>
<evidence type="ECO:0000259" key="3">
    <source>
        <dbReference type="Pfam" id="PF01494"/>
    </source>
</evidence>
<proteinExistence type="predicted"/>
<feature type="region of interest" description="Disordered" evidence="2">
    <location>
        <begin position="269"/>
        <end position="360"/>
    </location>
</feature>
<dbReference type="GO" id="GO:0008688">
    <property type="term" value="F:3-(3-hydroxyphenyl)propionate hydroxylase activity"/>
    <property type="evidence" value="ECO:0007669"/>
    <property type="project" value="TreeGrafter"/>
</dbReference>
<dbReference type="Proteomes" id="UP000239494">
    <property type="component" value="Unassembled WGS sequence"/>
</dbReference>
<evidence type="ECO:0000256" key="1">
    <source>
        <dbReference type="ARBA" id="ARBA00023002"/>
    </source>
</evidence>
<dbReference type="PANTHER" id="PTHR43476">
    <property type="entry name" value="3-(3-HYDROXY-PHENYL)PROPIONATE/3-HYDROXYCINNAMIC ACID HYDROXYLASE"/>
    <property type="match status" value="1"/>
</dbReference>
<gene>
    <name evidence="4" type="ORF">CLV43_108412</name>
</gene>
<dbReference type="GO" id="GO:0019622">
    <property type="term" value="P:3-(3-hydroxy)phenylpropionate catabolic process"/>
    <property type="evidence" value="ECO:0007669"/>
    <property type="project" value="TreeGrafter"/>
</dbReference>
<dbReference type="Gene3D" id="3.30.70.2450">
    <property type="match status" value="1"/>
</dbReference>
<reference evidence="4 5" key="1">
    <citation type="submission" date="2018-03" db="EMBL/GenBank/DDBJ databases">
        <title>Genomic Encyclopedia of Archaeal and Bacterial Type Strains, Phase II (KMG-II): from individual species to whole genera.</title>
        <authorList>
            <person name="Goeker M."/>
        </authorList>
    </citation>
    <scope>NUCLEOTIDE SEQUENCE [LARGE SCALE GENOMIC DNA]</scope>
    <source>
        <strain evidence="4 5">DSM 44720</strain>
    </source>
</reference>
<organism evidence="4 5">
    <name type="scientific">Umezawaea tangerina</name>
    <dbReference type="NCBI Taxonomy" id="84725"/>
    <lineage>
        <taxon>Bacteria</taxon>
        <taxon>Bacillati</taxon>
        <taxon>Actinomycetota</taxon>
        <taxon>Actinomycetes</taxon>
        <taxon>Pseudonocardiales</taxon>
        <taxon>Pseudonocardiaceae</taxon>
        <taxon>Umezawaea</taxon>
    </lineage>
</organism>
<feature type="domain" description="FAD-binding" evidence="3">
    <location>
        <begin position="3"/>
        <end position="198"/>
    </location>
</feature>
<feature type="compositionally biased region" description="Low complexity" evidence="2">
    <location>
        <begin position="277"/>
        <end position="292"/>
    </location>
</feature>
<evidence type="ECO:0000256" key="2">
    <source>
        <dbReference type="SAM" id="MobiDB-lite"/>
    </source>
</evidence>
<dbReference type="InterPro" id="IPR036188">
    <property type="entry name" value="FAD/NAD-bd_sf"/>
</dbReference>
<dbReference type="InterPro" id="IPR002938">
    <property type="entry name" value="FAD-bd"/>
</dbReference>
<sequence>MTADVVIVGAGPVGMSAAALLDAAGVAVELVDLAAGVNPHYSRATTVHPRTLEVLRGVRGSTSGSIVERMVEQGTRLPMTHFGLLTRLLDYRGLDTEFPFVLMIPQARTEGLLADHLGERGVPIHRGVEVVDLEQDERGVRLTTRRGGRTDFLEAPFVVGADGARSAVRGILGVPFPGSEPSMCGFVADVELDRPPSHPHLWQVGKGTLNALPLPDGAFRVFGTEARDTGLDPQTVRRRRDEPLDIDALRASMRRIAGDDWGVRAMRWDPATPTPPATSSTTGWGGCSWSATPPTSTCPRVVRASTSGSRTRRTSRGSSPPRSGAGRLRTCASGRTATRRSGCRSLGGSRPTRWPRPRCR</sequence>
<protein>
    <submittedName>
        <fullName evidence="4">FAD binding domain-containing protein</fullName>
    </submittedName>
</protein>
<name>A0A2T0T018_9PSEU</name>
<dbReference type="Pfam" id="PF01494">
    <property type="entry name" value="FAD_binding_3"/>
    <property type="match status" value="1"/>
</dbReference>